<dbReference type="GO" id="GO:0008643">
    <property type="term" value="P:carbohydrate transport"/>
    <property type="evidence" value="ECO:0007669"/>
    <property type="project" value="InterPro"/>
</dbReference>
<dbReference type="CDD" id="cd17332">
    <property type="entry name" value="MFS_MelB_like"/>
    <property type="match status" value="1"/>
</dbReference>
<keyword evidence="2" id="KW-0813">Transport</keyword>
<feature type="transmembrane region" description="Helical" evidence="9">
    <location>
        <begin position="409"/>
        <end position="430"/>
    </location>
</feature>
<evidence type="ECO:0000256" key="2">
    <source>
        <dbReference type="ARBA" id="ARBA00022448"/>
    </source>
</evidence>
<sequence>MEKLSAKAKYSFGVGAIGKDAVVNLVGIYLMFYITDVLGLSPAFVGTLFFIARIWYATNDPVMGMIVDNTHSRFGKFRPWIVIGTLVNSVIFVLLFTNFGLSTTELYVYISIAYLLYGMTYTIMDIPYWSWLPSLTNDPHEREEVSVIPRFFASLAGMLIGTFGLYMIDFFDRSFGGSGDRQTGFTVSAVVIAIIFIGTIAVTVFNVPEKPTNRNAPRIKFKQIGKLLAKNDQLVAFIGILLSFNLAMQIVNGVTIYYFKYVTGAEHLFSIFNFMITAEMLSLLLFPRLVKALNRTKVFTLACSLVGIGLITILAGGYIAPQSPVFIIIGSFLLKFGSGLSLGITTVSIADVIDYGELKFGIRSESIIVSTQTFLMKAAQAVSGLLTGVGLSLVGYVPDAVQTPGTVMGLRILMIAIPLLFAVLSLFIYLKAYKLKGSYLSQIVSSLKEKNASIENSEESIQNIH</sequence>
<dbReference type="GO" id="GO:0006814">
    <property type="term" value="P:sodium ion transport"/>
    <property type="evidence" value="ECO:0007669"/>
    <property type="project" value="InterPro"/>
</dbReference>
<dbReference type="PATRIC" id="fig|135735.6.peg.3685"/>
<keyword evidence="4" id="KW-0762">Sugar transport</keyword>
<dbReference type="KEGG" id="beo:BEH_17340"/>
<feature type="transmembrane region" description="Helical" evidence="9">
    <location>
        <begin position="234"/>
        <end position="259"/>
    </location>
</feature>
<evidence type="ECO:0000256" key="8">
    <source>
        <dbReference type="ARBA" id="ARBA00023136"/>
    </source>
</evidence>
<keyword evidence="11" id="KW-1185">Reference proteome</keyword>
<accession>A0A0H4KZD6</accession>
<feature type="transmembrane region" description="Helical" evidence="9">
    <location>
        <begin position="77"/>
        <end position="100"/>
    </location>
</feature>
<dbReference type="InterPro" id="IPR036259">
    <property type="entry name" value="MFS_trans_sf"/>
</dbReference>
<feature type="transmembrane region" description="Helical" evidence="9">
    <location>
        <begin position="147"/>
        <end position="168"/>
    </location>
</feature>
<dbReference type="OrthoDB" id="9764596at2"/>
<dbReference type="Gene3D" id="1.20.1250.20">
    <property type="entry name" value="MFS general substrate transporter like domains"/>
    <property type="match status" value="1"/>
</dbReference>
<feature type="transmembrane region" description="Helical" evidence="9">
    <location>
        <begin position="38"/>
        <end position="56"/>
    </location>
</feature>
<proteinExistence type="predicted"/>
<dbReference type="AlphaFoldDB" id="A0A0H4KZD6"/>
<evidence type="ECO:0000313" key="11">
    <source>
        <dbReference type="Proteomes" id="UP000036202"/>
    </source>
</evidence>
<feature type="transmembrane region" description="Helical" evidence="9">
    <location>
        <begin position="12"/>
        <end position="32"/>
    </location>
</feature>
<keyword evidence="8 9" id="KW-0472">Membrane</keyword>
<reference evidence="10 11" key="1">
    <citation type="journal article" date="2015" name="PLoS ONE">
        <title>Genome Sequence of Bacillus endophyticus and Analysis of Its Companion Mechanism in the Ketogulonigenium vulgare-Bacillus Strain Consortium.</title>
        <authorList>
            <person name="Jia N."/>
            <person name="Du J."/>
            <person name="Ding M.Z."/>
            <person name="Gao F."/>
            <person name="Yuan Y.J."/>
        </authorList>
    </citation>
    <scope>NUCLEOTIDE SEQUENCE [LARGE SCALE GENOMIC DNA]</scope>
    <source>
        <strain evidence="10 11">Hbe603</strain>
    </source>
</reference>
<keyword evidence="7 9" id="KW-1133">Transmembrane helix</keyword>
<name>A0A0H4KZD6_9BACI</name>
<dbReference type="PANTHER" id="PTHR11328:SF36">
    <property type="entry name" value="MELIBIOSE PERMEASE"/>
    <property type="match status" value="1"/>
</dbReference>
<dbReference type="Proteomes" id="UP000036202">
    <property type="component" value="Chromosome"/>
</dbReference>
<protein>
    <submittedName>
        <fullName evidence="10">Melibiose:sodium symporter</fullName>
    </submittedName>
</protein>
<dbReference type="PANTHER" id="PTHR11328">
    <property type="entry name" value="MAJOR FACILITATOR SUPERFAMILY DOMAIN-CONTAINING PROTEIN"/>
    <property type="match status" value="1"/>
</dbReference>
<feature type="transmembrane region" description="Helical" evidence="9">
    <location>
        <begin position="298"/>
        <end position="319"/>
    </location>
</feature>
<evidence type="ECO:0000256" key="4">
    <source>
        <dbReference type="ARBA" id="ARBA00022597"/>
    </source>
</evidence>
<comment type="subcellular location">
    <subcellularLocation>
        <location evidence="1">Cell membrane</location>
        <topology evidence="1">Multi-pass membrane protein</topology>
    </subcellularLocation>
</comment>
<evidence type="ECO:0000256" key="5">
    <source>
        <dbReference type="ARBA" id="ARBA00022692"/>
    </source>
</evidence>
<evidence type="ECO:0000256" key="7">
    <source>
        <dbReference type="ARBA" id="ARBA00022989"/>
    </source>
</evidence>
<evidence type="ECO:0000256" key="3">
    <source>
        <dbReference type="ARBA" id="ARBA00022475"/>
    </source>
</evidence>
<dbReference type="InterPro" id="IPR018043">
    <property type="entry name" value="Na/Gal_symport_CS"/>
</dbReference>
<dbReference type="Pfam" id="PF13347">
    <property type="entry name" value="MFS_2"/>
    <property type="match status" value="1"/>
</dbReference>
<evidence type="ECO:0000256" key="6">
    <source>
        <dbReference type="ARBA" id="ARBA00022847"/>
    </source>
</evidence>
<dbReference type="SUPFAM" id="SSF103473">
    <property type="entry name" value="MFS general substrate transporter"/>
    <property type="match status" value="1"/>
</dbReference>
<organism evidence="10 11">
    <name type="scientific">Priestia filamentosa</name>
    <dbReference type="NCBI Taxonomy" id="1402861"/>
    <lineage>
        <taxon>Bacteria</taxon>
        <taxon>Bacillati</taxon>
        <taxon>Bacillota</taxon>
        <taxon>Bacilli</taxon>
        <taxon>Bacillales</taxon>
        <taxon>Bacillaceae</taxon>
        <taxon>Priestia</taxon>
    </lineage>
</organism>
<feature type="transmembrane region" description="Helical" evidence="9">
    <location>
        <begin position="106"/>
        <end position="126"/>
    </location>
</feature>
<evidence type="ECO:0000313" key="10">
    <source>
        <dbReference type="EMBL" id="AKO93683.1"/>
    </source>
</evidence>
<keyword evidence="6" id="KW-0769">Symport</keyword>
<dbReference type="EMBL" id="CP011974">
    <property type="protein sequence ID" value="AKO93683.1"/>
    <property type="molecule type" value="Genomic_DNA"/>
</dbReference>
<dbReference type="NCBIfam" id="NF007749">
    <property type="entry name" value="PRK10429.1"/>
    <property type="match status" value="1"/>
</dbReference>
<dbReference type="GO" id="GO:0015293">
    <property type="term" value="F:symporter activity"/>
    <property type="evidence" value="ECO:0007669"/>
    <property type="project" value="UniProtKB-KW"/>
</dbReference>
<feature type="transmembrane region" description="Helical" evidence="9">
    <location>
        <begin position="325"/>
        <end position="353"/>
    </location>
</feature>
<evidence type="ECO:0000256" key="1">
    <source>
        <dbReference type="ARBA" id="ARBA00004651"/>
    </source>
</evidence>
<feature type="transmembrane region" description="Helical" evidence="9">
    <location>
        <begin position="188"/>
        <end position="208"/>
    </location>
</feature>
<gene>
    <name evidence="10" type="ORF">BEH_17340</name>
</gene>
<keyword evidence="5 9" id="KW-0812">Transmembrane</keyword>
<dbReference type="GO" id="GO:0005886">
    <property type="term" value="C:plasma membrane"/>
    <property type="evidence" value="ECO:0007669"/>
    <property type="project" value="UniProtKB-SubCell"/>
</dbReference>
<feature type="transmembrane region" description="Helical" evidence="9">
    <location>
        <begin position="265"/>
        <end position="286"/>
    </location>
</feature>
<keyword evidence="3" id="KW-1003">Cell membrane</keyword>
<evidence type="ECO:0000256" key="9">
    <source>
        <dbReference type="SAM" id="Phobius"/>
    </source>
</evidence>
<dbReference type="RefSeq" id="WP_046217733.1">
    <property type="nucleotide sequence ID" value="NZ_CP011974.1"/>
</dbReference>
<dbReference type="InterPro" id="IPR039672">
    <property type="entry name" value="MFS_2"/>
</dbReference>
<dbReference type="NCBIfam" id="TIGR00792">
    <property type="entry name" value="gph"/>
    <property type="match status" value="1"/>
</dbReference>
<dbReference type="PROSITE" id="PS00872">
    <property type="entry name" value="NA_GALACTOSIDE_SYMP"/>
    <property type="match status" value="1"/>
</dbReference>
<dbReference type="InterPro" id="IPR001927">
    <property type="entry name" value="Na/Gal_symport"/>
</dbReference>
<reference evidence="11" key="2">
    <citation type="submission" date="2015-06" db="EMBL/GenBank/DDBJ databases">
        <title>Genome Sequence of Bacillus endophyticus and Analysis of its Companion Mechanism in the Ketogulonigenium vulgare-Bacillus strain Consortium.</title>
        <authorList>
            <person name="Jia N."/>
            <person name="Du J."/>
            <person name="Ding M.-Z."/>
            <person name="Gao F."/>
            <person name="Yuan Y.-J."/>
        </authorList>
    </citation>
    <scope>NUCLEOTIDE SEQUENCE [LARGE SCALE GENOMIC DNA]</scope>
    <source>
        <strain evidence="11">Hbe603</strain>
    </source>
</reference>
<feature type="transmembrane region" description="Helical" evidence="9">
    <location>
        <begin position="374"/>
        <end position="397"/>
    </location>
</feature>